<dbReference type="EC" id="3.2.1.22" evidence="2 5"/>
<dbReference type="PANTHER" id="PTHR43053:SF3">
    <property type="entry name" value="ALPHA-GALACTOSIDASE C-RELATED"/>
    <property type="match status" value="1"/>
</dbReference>
<dbReference type="CDD" id="cd14791">
    <property type="entry name" value="GH36"/>
    <property type="match status" value="1"/>
</dbReference>
<dbReference type="InterPro" id="IPR000111">
    <property type="entry name" value="Glyco_hydro_27/36_CS"/>
</dbReference>
<dbReference type="Proteomes" id="UP000282837">
    <property type="component" value="Unassembled WGS sequence"/>
</dbReference>
<reference evidence="8 9" key="1">
    <citation type="submission" date="2019-01" db="EMBL/GenBank/DDBJ databases">
        <authorList>
            <person name="Chen W.-M."/>
        </authorList>
    </citation>
    <scope>NUCLEOTIDE SEQUENCE [LARGE SCALE GENOMIC DNA]</scope>
    <source>
        <strain evidence="8 9">FSY-9</strain>
    </source>
</reference>
<name>A0A437ND49_9SPHN</name>
<keyword evidence="9" id="KW-1185">Reference proteome</keyword>
<dbReference type="SUPFAM" id="SSF51445">
    <property type="entry name" value="(Trans)glycosidases"/>
    <property type="match status" value="1"/>
</dbReference>
<dbReference type="Gene3D" id="3.20.20.70">
    <property type="entry name" value="Aldolase class I"/>
    <property type="match status" value="1"/>
</dbReference>
<proteinExistence type="inferred from homology"/>
<comment type="catalytic activity">
    <reaction evidence="1 5">
        <text>Hydrolysis of terminal, non-reducing alpha-D-galactose residues in alpha-D-galactosides, including galactose oligosaccharides, galactomannans and galactolipids.</text>
        <dbReference type="EC" id="3.2.1.22"/>
    </reaction>
</comment>
<dbReference type="PROSITE" id="PS00512">
    <property type="entry name" value="ALPHA_GALACTOSIDASE"/>
    <property type="match status" value="1"/>
</dbReference>
<dbReference type="PANTHER" id="PTHR43053">
    <property type="entry name" value="GLYCOSIDASE FAMILY 31"/>
    <property type="match status" value="1"/>
</dbReference>
<evidence type="ECO:0000256" key="6">
    <source>
        <dbReference type="PIRSR" id="PIRSR005536-1"/>
    </source>
</evidence>
<keyword evidence="4 5" id="KW-0326">Glycosidase</keyword>
<protein>
    <recommendedName>
        <fullName evidence="2 5">Alpha-galactosidase</fullName>
        <ecNumber evidence="2 5">3.2.1.22</ecNumber>
    </recommendedName>
</protein>
<sequence length="693" mass="76344">MSPETMSPEFIALHSPACTAIWEIHGDEAPLWRYWGPRLPDGVLPASALRDIRPEPSFSLHQDQPLSIFPGVGMGWFGQSALLAHRGGQDWAQAITACHVEPIEHGVIFHLADDVAQLALDIRARLDPATDTLSLSTTLTNKGSAVLDVSWLASGNLPLPQDAAQVLSFTGRHNREFVPQTDILSRSLWRRENRRGLTSHDCFPGAMVTCADGSAYGAQLAWSGNHVQSIEWVEDGRRHWQMGEWLAPGELRLGAGESVTTPEMLASCSAQGVNGVAQAFHRAIRARMSWPDGKMKPRPVHLNTWEGFYFDHDLDALKELADAAAAIGIERFVLDDGWFGGQTKGRDDDTSSLGDWSVDRAKYPDGLAPLADHVVGLGMEFGLWVEPEMISPDSDLFRAHPEWALQIAGRPLLTARHQLVLDMARADVQDYLFTAIAGHLSSLPIAYLKWDHNRDLTHAGAQASFRAQVLGTYALLARLRAAFPQVEIEACAGGGGRIDAGIIAHTHRFWTSDCIDAISRVEIQRGFLLFMPPEVMGSHVGACPAHSTGRMQSMPFRAGVALSGHFGVELDLRLLTQAERDDLAATIARYKALRDGLHQGRVWQGTGDDHIVWQAHEHEGEILLIITRVAPTSWRHQPHLRLPMLEQGTTYRLSREGAEDQCLHGAWLARMGLPLPPMKGEEVLVYRIAPIIA</sequence>
<dbReference type="Gene3D" id="2.70.98.60">
    <property type="entry name" value="alpha-galactosidase from lactobacil brevis"/>
    <property type="match status" value="1"/>
</dbReference>
<evidence type="ECO:0000259" key="7">
    <source>
        <dbReference type="Pfam" id="PF16875"/>
    </source>
</evidence>
<dbReference type="Pfam" id="PF02065">
    <property type="entry name" value="Melibiase"/>
    <property type="match status" value="1"/>
</dbReference>
<evidence type="ECO:0000256" key="4">
    <source>
        <dbReference type="ARBA" id="ARBA00023295"/>
    </source>
</evidence>
<dbReference type="PRINTS" id="PR00743">
    <property type="entry name" value="GLHYDRLASE36"/>
</dbReference>
<dbReference type="InterPro" id="IPR031704">
    <property type="entry name" value="Glyco_hydro_36_N"/>
</dbReference>
<dbReference type="PIRSF" id="PIRSF005536">
    <property type="entry name" value="Agal"/>
    <property type="match status" value="1"/>
</dbReference>
<comment type="caution">
    <text evidence="8">The sequence shown here is derived from an EMBL/GenBank/DDBJ whole genome shotgun (WGS) entry which is preliminary data.</text>
</comment>
<dbReference type="InterPro" id="IPR013785">
    <property type="entry name" value="Aldolase_TIM"/>
</dbReference>
<dbReference type="InterPro" id="IPR017853">
    <property type="entry name" value="GH"/>
</dbReference>
<feature type="active site" description="Nucleophile" evidence="6">
    <location>
        <position position="451"/>
    </location>
</feature>
<dbReference type="EMBL" id="SACO01000001">
    <property type="protein sequence ID" value="RVU07871.1"/>
    <property type="molecule type" value="Genomic_DNA"/>
</dbReference>
<dbReference type="InterPro" id="IPR002252">
    <property type="entry name" value="Glyco_hydro_36"/>
</dbReference>
<evidence type="ECO:0000256" key="5">
    <source>
        <dbReference type="PIRNR" id="PIRNR005536"/>
    </source>
</evidence>
<feature type="active site" description="Proton donor" evidence="6">
    <location>
        <position position="513"/>
    </location>
</feature>
<feature type="domain" description="Glycosyl hydrolase family 36 N-terminal" evidence="7">
    <location>
        <begin position="30"/>
        <end position="253"/>
    </location>
</feature>
<evidence type="ECO:0000256" key="2">
    <source>
        <dbReference type="ARBA" id="ARBA00012755"/>
    </source>
</evidence>
<dbReference type="GO" id="GO:0016052">
    <property type="term" value="P:carbohydrate catabolic process"/>
    <property type="evidence" value="ECO:0007669"/>
    <property type="project" value="InterPro"/>
</dbReference>
<dbReference type="InterPro" id="IPR038417">
    <property type="entry name" value="Alpga-gal_N_sf"/>
</dbReference>
<dbReference type="GO" id="GO:0004557">
    <property type="term" value="F:alpha-galactosidase activity"/>
    <property type="evidence" value="ECO:0007669"/>
    <property type="project" value="UniProtKB-UniRule"/>
</dbReference>
<dbReference type="FunFam" id="3.20.20.70:FF:000118">
    <property type="entry name" value="Alpha-galactosidase"/>
    <property type="match status" value="1"/>
</dbReference>
<evidence type="ECO:0000256" key="1">
    <source>
        <dbReference type="ARBA" id="ARBA00001255"/>
    </source>
</evidence>
<evidence type="ECO:0000256" key="3">
    <source>
        <dbReference type="ARBA" id="ARBA00022801"/>
    </source>
</evidence>
<accession>A0A437ND49</accession>
<comment type="similarity">
    <text evidence="5">Belongs to the glycosyl hydrolase.</text>
</comment>
<dbReference type="RefSeq" id="WP_127705632.1">
    <property type="nucleotide sequence ID" value="NZ_SACO01000001.1"/>
</dbReference>
<dbReference type="InterPro" id="IPR050985">
    <property type="entry name" value="Alpha-glycosidase_related"/>
</dbReference>
<organism evidence="8 9">
    <name type="scientific">Novosphingobium umbonatum</name>
    <dbReference type="NCBI Taxonomy" id="1908524"/>
    <lineage>
        <taxon>Bacteria</taxon>
        <taxon>Pseudomonadati</taxon>
        <taxon>Pseudomonadota</taxon>
        <taxon>Alphaproteobacteria</taxon>
        <taxon>Sphingomonadales</taxon>
        <taxon>Sphingomonadaceae</taxon>
        <taxon>Novosphingobium</taxon>
    </lineage>
</organism>
<dbReference type="AlphaFoldDB" id="A0A437ND49"/>
<gene>
    <name evidence="8" type="ORF">EOE18_02000</name>
</gene>
<keyword evidence="3 5" id="KW-0378">Hydrolase</keyword>
<evidence type="ECO:0000313" key="8">
    <source>
        <dbReference type="EMBL" id="RVU07871.1"/>
    </source>
</evidence>
<dbReference type="Pfam" id="PF16875">
    <property type="entry name" value="Glyco_hydro_36N"/>
    <property type="match status" value="1"/>
</dbReference>
<dbReference type="OrthoDB" id="9758822at2"/>
<evidence type="ECO:0000313" key="9">
    <source>
        <dbReference type="Proteomes" id="UP000282837"/>
    </source>
</evidence>